<dbReference type="EMBL" id="CH476636">
    <property type="protein sequence ID" value="EDN95039.1"/>
    <property type="molecule type" value="Genomic_DNA"/>
</dbReference>
<protein>
    <submittedName>
        <fullName evidence="1">Uncharacterized protein</fullName>
    </submittedName>
</protein>
<dbReference type="Proteomes" id="UP000001312">
    <property type="component" value="Unassembled WGS sequence"/>
</dbReference>
<organism evidence="1 2">
    <name type="scientific">Sclerotinia sclerotiorum (strain ATCC 18683 / 1980 / Ss-1)</name>
    <name type="common">White mold</name>
    <name type="synonym">Whetzelinia sclerotiorum</name>
    <dbReference type="NCBI Taxonomy" id="665079"/>
    <lineage>
        <taxon>Eukaryota</taxon>
        <taxon>Fungi</taxon>
        <taxon>Dikarya</taxon>
        <taxon>Ascomycota</taxon>
        <taxon>Pezizomycotina</taxon>
        <taxon>Leotiomycetes</taxon>
        <taxon>Helotiales</taxon>
        <taxon>Sclerotiniaceae</taxon>
        <taxon>Sclerotinia</taxon>
    </lineage>
</organism>
<proteinExistence type="predicted"/>
<name>A7EZZ7_SCLS1</name>
<reference evidence="2" key="1">
    <citation type="journal article" date="2011" name="PLoS Genet.">
        <title>Genomic analysis of the necrotrophic fungal pathogens Sclerotinia sclerotiorum and Botrytis cinerea.</title>
        <authorList>
            <person name="Amselem J."/>
            <person name="Cuomo C.A."/>
            <person name="van Kan J.A."/>
            <person name="Viaud M."/>
            <person name="Benito E.P."/>
            <person name="Couloux A."/>
            <person name="Coutinho P.M."/>
            <person name="de Vries R.P."/>
            <person name="Dyer P.S."/>
            <person name="Fillinger S."/>
            <person name="Fournier E."/>
            <person name="Gout L."/>
            <person name="Hahn M."/>
            <person name="Kohn L."/>
            <person name="Lapalu N."/>
            <person name="Plummer K.M."/>
            <person name="Pradier J.M."/>
            <person name="Quevillon E."/>
            <person name="Sharon A."/>
            <person name="Simon A."/>
            <person name="ten Have A."/>
            <person name="Tudzynski B."/>
            <person name="Tudzynski P."/>
            <person name="Wincker P."/>
            <person name="Andrew M."/>
            <person name="Anthouard V."/>
            <person name="Beever R.E."/>
            <person name="Beffa R."/>
            <person name="Benoit I."/>
            <person name="Bouzid O."/>
            <person name="Brault B."/>
            <person name="Chen Z."/>
            <person name="Choquer M."/>
            <person name="Collemare J."/>
            <person name="Cotton P."/>
            <person name="Danchin E.G."/>
            <person name="Da Silva C."/>
            <person name="Gautier A."/>
            <person name="Giraud C."/>
            <person name="Giraud T."/>
            <person name="Gonzalez C."/>
            <person name="Grossetete S."/>
            <person name="Guldener U."/>
            <person name="Henrissat B."/>
            <person name="Howlett B.J."/>
            <person name="Kodira C."/>
            <person name="Kretschmer M."/>
            <person name="Lappartient A."/>
            <person name="Leroch M."/>
            <person name="Levis C."/>
            <person name="Mauceli E."/>
            <person name="Neuveglise C."/>
            <person name="Oeser B."/>
            <person name="Pearson M."/>
            <person name="Poulain J."/>
            <person name="Poussereau N."/>
            <person name="Quesneville H."/>
            <person name="Rascle C."/>
            <person name="Schumacher J."/>
            <person name="Segurens B."/>
            <person name="Sexton A."/>
            <person name="Silva E."/>
            <person name="Sirven C."/>
            <person name="Soanes D.M."/>
            <person name="Talbot N.J."/>
            <person name="Templeton M."/>
            <person name="Yandava C."/>
            <person name="Yarden O."/>
            <person name="Zeng Q."/>
            <person name="Rollins J.A."/>
            <person name="Lebrun M.H."/>
            <person name="Dickman M."/>
        </authorList>
    </citation>
    <scope>NUCLEOTIDE SEQUENCE [LARGE SCALE GENOMIC DNA]</scope>
    <source>
        <strain evidence="2">ATCC 18683 / 1980 / Ss-1</strain>
    </source>
</reference>
<gene>
    <name evidence="1" type="ORF">SS1G_10914</name>
</gene>
<dbReference type="InParanoid" id="A7EZZ7"/>
<accession>A7EZZ7</accession>
<evidence type="ECO:0000313" key="2">
    <source>
        <dbReference type="Proteomes" id="UP000001312"/>
    </source>
</evidence>
<sequence>MAPPHDPLEDFRTVQTEEYETVISDRSPHALIFEYFLENSKNLYCQYHISLSSLTPKCRRLEELAKNK</sequence>
<dbReference type="AlphaFoldDB" id="A7EZZ7"/>
<dbReference type="GeneID" id="5484433"/>
<keyword evidence="2" id="KW-1185">Reference proteome</keyword>
<dbReference type="KEGG" id="ssl:SS1G_10914"/>
<evidence type="ECO:0000313" key="1">
    <source>
        <dbReference type="EMBL" id="EDN95039.1"/>
    </source>
</evidence>
<dbReference type="RefSeq" id="XP_001588467.1">
    <property type="nucleotide sequence ID" value="XM_001588417.1"/>
</dbReference>